<feature type="transmembrane region" description="Helical" evidence="1">
    <location>
        <begin position="91"/>
        <end position="112"/>
    </location>
</feature>
<dbReference type="Pfam" id="PF04307">
    <property type="entry name" value="YdjM"/>
    <property type="match status" value="1"/>
</dbReference>
<dbReference type="STRING" id="1230460.C495_07960"/>
<protein>
    <submittedName>
        <fullName evidence="2">Membrane-bound metal-dependent hydrolase</fullName>
    </submittedName>
</protein>
<dbReference type="AlphaFoldDB" id="L9W885"/>
<accession>L9W885</accession>
<feature type="transmembrane region" description="Helical" evidence="1">
    <location>
        <begin position="132"/>
        <end position="154"/>
    </location>
</feature>
<dbReference type="eggNOG" id="arCOG02856">
    <property type="taxonomic scope" value="Archaea"/>
</dbReference>
<keyword evidence="3" id="KW-1185">Reference proteome</keyword>
<proteinExistence type="predicted"/>
<comment type="caution">
    <text evidence="2">The sequence shown here is derived from an EMBL/GenBank/DDBJ whole genome shotgun (WGS) entry which is preliminary data.</text>
</comment>
<evidence type="ECO:0000313" key="3">
    <source>
        <dbReference type="Proteomes" id="UP000011661"/>
    </source>
</evidence>
<feature type="transmembrane region" description="Helical" evidence="1">
    <location>
        <begin position="66"/>
        <end position="84"/>
    </location>
</feature>
<keyword evidence="1" id="KW-1133">Transmembrane helix</keyword>
<dbReference type="PATRIC" id="fig|1230460.4.peg.1607"/>
<sequence>MAELLSHVLIAYALATAASWHYEWLTKRWVAIAMIGALLPDINRIGLFVTDATLESALGVPFDLNAVHTLGGVVLLAVVGAMVVDTHHRRTFGVLLAGALSHLLVDGLKVYADGAAGAWLYPLTWYRHPTPSLYVSADPAVLAVAGLAALLVWLRDRTRPKPETDQ</sequence>
<organism evidence="2 3">
    <name type="scientific">Natronorubrum sulfidifaciens JCM 14089</name>
    <dbReference type="NCBI Taxonomy" id="1230460"/>
    <lineage>
        <taxon>Archaea</taxon>
        <taxon>Methanobacteriati</taxon>
        <taxon>Methanobacteriota</taxon>
        <taxon>Stenosarchaea group</taxon>
        <taxon>Halobacteria</taxon>
        <taxon>Halobacteriales</taxon>
        <taxon>Natrialbaceae</taxon>
        <taxon>Natronorubrum</taxon>
    </lineage>
</organism>
<keyword evidence="1" id="KW-0812">Transmembrane</keyword>
<evidence type="ECO:0000256" key="1">
    <source>
        <dbReference type="SAM" id="Phobius"/>
    </source>
</evidence>
<dbReference type="GO" id="GO:0016787">
    <property type="term" value="F:hydrolase activity"/>
    <property type="evidence" value="ECO:0007669"/>
    <property type="project" value="UniProtKB-KW"/>
</dbReference>
<evidence type="ECO:0000313" key="2">
    <source>
        <dbReference type="EMBL" id="ELY45699.1"/>
    </source>
</evidence>
<gene>
    <name evidence="2" type="ORF">C495_07960</name>
</gene>
<dbReference type="InterPro" id="IPR007404">
    <property type="entry name" value="YdjM-like"/>
</dbReference>
<reference evidence="2 3" key="1">
    <citation type="journal article" date="2014" name="PLoS Genet.">
        <title>Phylogenetically driven sequencing of extremely halophilic archaea reveals strategies for static and dynamic osmo-response.</title>
        <authorList>
            <person name="Becker E.A."/>
            <person name="Seitzer P.M."/>
            <person name="Tritt A."/>
            <person name="Larsen D."/>
            <person name="Krusor M."/>
            <person name="Yao A.I."/>
            <person name="Wu D."/>
            <person name="Madern D."/>
            <person name="Eisen J.A."/>
            <person name="Darling A.E."/>
            <person name="Facciotti M.T."/>
        </authorList>
    </citation>
    <scope>NUCLEOTIDE SEQUENCE [LARGE SCALE GENOMIC DNA]</scope>
    <source>
        <strain evidence="2 3">JCM 14089</strain>
    </source>
</reference>
<keyword evidence="2" id="KW-0378">Hydrolase</keyword>
<dbReference type="EMBL" id="AOHX01000033">
    <property type="protein sequence ID" value="ELY45699.1"/>
    <property type="molecule type" value="Genomic_DNA"/>
</dbReference>
<dbReference type="Proteomes" id="UP000011661">
    <property type="component" value="Unassembled WGS sequence"/>
</dbReference>
<keyword evidence="1" id="KW-0472">Membrane</keyword>
<dbReference type="OrthoDB" id="241062at2157"/>
<name>L9W885_9EURY</name>
<dbReference type="RefSeq" id="WP_008161707.1">
    <property type="nucleotide sequence ID" value="NZ_AOHX01000033.1"/>
</dbReference>